<dbReference type="PANTHER" id="PTHR10091:SF0">
    <property type="entry name" value="GALACTOSE MUTAROTASE"/>
    <property type="match status" value="1"/>
</dbReference>
<evidence type="ECO:0000313" key="5">
    <source>
        <dbReference type="EMBL" id="GAG72177.1"/>
    </source>
</evidence>
<proteinExistence type="inferred from homology"/>
<organism evidence="5">
    <name type="scientific">marine sediment metagenome</name>
    <dbReference type="NCBI Taxonomy" id="412755"/>
    <lineage>
        <taxon>unclassified sequences</taxon>
        <taxon>metagenomes</taxon>
        <taxon>ecological metagenomes</taxon>
    </lineage>
</organism>
<dbReference type="GO" id="GO:0033499">
    <property type="term" value="P:galactose catabolic process via UDP-galactose, Leloir pathway"/>
    <property type="evidence" value="ECO:0007669"/>
    <property type="project" value="TreeGrafter"/>
</dbReference>
<comment type="similarity">
    <text evidence="2">Belongs to the aldose epimerase family.</text>
</comment>
<dbReference type="InterPro" id="IPR047215">
    <property type="entry name" value="Galactose_mutarotase-like"/>
</dbReference>
<comment type="caution">
    <text evidence="5">The sequence shown here is derived from an EMBL/GenBank/DDBJ whole genome shotgun (WGS) entry which is preliminary data.</text>
</comment>
<evidence type="ECO:0000256" key="1">
    <source>
        <dbReference type="ARBA" id="ARBA00005028"/>
    </source>
</evidence>
<evidence type="ECO:0000256" key="3">
    <source>
        <dbReference type="ARBA" id="ARBA00023235"/>
    </source>
</evidence>
<dbReference type="PANTHER" id="PTHR10091">
    <property type="entry name" value="ALDOSE-1-EPIMERASE"/>
    <property type="match status" value="1"/>
</dbReference>
<keyword evidence="3" id="KW-0413">Isomerase</keyword>
<dbReference type="AlphaFoldDB" id="X1AS85"/>
<dbReference type="PIRSF" id="PIRSF005096">
    <property type="entry name" value="GALM"/>
    <property type="match status" value="1"/>
</dbReference>
<accession>X1AS85</accession>
<evidence type="ECO:0000256" key="2">
    <source>
        <dbReference type="ARBA" id="ARBA00006206"/>
    </source>
</evidence>
<dbReference type="Pfam" id="PF01263">
    <property type="entry name" value="Aldose_epim"/>
    <property type="match status" value="1"/>
</dbReference>
<dbReference type="GO" id="GO:0006006">
    <property type="term" value="P:glucose metabolic process"/>
    <property type="evidence" value="ECO:0007669"/>
    <property type="project" value="TreeGrafter"/>
</dbReference>
<dbReference type="InterPro" id="IPR011013">
    <property type="entry name" value="Gal_mutarotase_sf_dom"/>
</dbReference>
<reference evidence="5" key="1">
    <citation type="journal article" date="2014" name="Front. Microbiol.">
        <title>High frequency of phylogenetically diverse reductive dehalogenase-homologous genes in deep subseafloor sedimentary metagenomes.</title>
        <authorList>
            <person name="Kawai M."/>
            <person name="Futagami T."/>
            <person name="Toyoda A."/>
            <person name="Takaki Y."/>
            <person name="Nishi S."/>
            <person name="Hori S."/>
            <person name="Arai W."/>
            <person name="Tsubouchi T."/>
            <person name="Morono Y."/>
            <person name="Uchiyama I."/>
            <person name="Ito T."/>
            <person name="Fujiyama A."/>
            <person name="Inagaki F."/>
            <person name="Takami H."/>
        </authorList>
    </citation>
    <scope>NUCLEOTIDE SEQUENCE</scope>
    <source>
        <strain evidence="5">Expedition CK06-06</strain>
    </source>
</reference>
<dbReference type="GO" id="GO:0004034">
    <property type="term" value="F:aldose 1-epimerase activity"/>
    <property type="evidence" value="ECO:0007669"/>
    <property type="project" value="TreeGrafter"/>
</dbReference>
<dbReference type="EMBL" id="BART01006978">
    <property type="protein sequence ID" value="GAG72177.1"/>
    <property type="molecule type" value="Genomic_DNA"/>
</dbReference>
<dbReference type="InterPro" id="IPR008183">
    <property type="entry name" value="Aldose_1/G6P_1-epimerase"/>
</dbReference>
<dbReference type="InterPro" id="IPR015443">
    <property type="entry name" value="Aldose_1-epimerase"/>
</dbReference>
<feature type="non-terminal residue" evidence="5">
    <location>
        <position position="286"/>
    </location>
</feature>
<dbReference type="GO" id="GO:0030246">
    <property type="term" value="F:carbohydrate binding"/>
    <property type="evidence" value="ECO:0007669"/>
    <property type="project" value="InterPro"/>
</dbReference>
<dbReference type="UniPathway" id="UPA00242"/>
<dbReference type="GO" id="GO:0005737">
    <property type="term" value="C:cytoplasm"/>
    <property type="evidence" value="ECO:0007669"/>
    <property type="project" value="TreeGrafter"/>
</dbReference>
<keyword evidence="4" id="KW-0119">Carbohydrate metabolism</keyword>
<name>X1AS85_9ZZZZ</name>
<dbReference type="InterPro" id="IPR014718">
    <property type="entry name" value="GH-type_carb-bd"/>
</dbReference>
<evidence type="ECO:0000256" key="4">
    <source>
        <dbReference type="ARBA" id="ARBA00023277"/>
    </source>
</evidence>
<evidence type="ECO:0008006" key="6">
    <source>
        <dbReference type="Google" id="ProtNLM"/>
    </source>
</evidence>
<gene>
    <name evidence="5" type="ORF">S01H4_15928</name>
</gene>
<protein>
    <recommendedName>
        <fullName evidence="6">Galactose mutarotase</fullName>
    </recommendedName>
</protein>
<dbReference type="SUPFAM" id="SSF74650">
    <property type="entry name" value="Galactose mutarotase-like"/>
    <property type="match status" value="1"/>
</dbReference>
<sequence>MAQTMTTPTVRPFGKLPDGQEVSLFTLEAPGGWKATITNYGAIVTSFCVPQKQGEPVDVVLGFESLDDYLSGHSYFGAICGRVGNRIANGLFSIHEKSYKVAQNNGQNHLHGGVVGFDKKLWNATPRLSEKGPALDLELTSPTGDEGYPGTLYSKVTYTLTPDGELWVEMESTTDAPTIVNLVHHTYWNIAGQTTNNIDNHTLTAHADRYLPLDEGGIPTGIIRNVDGTPFDFRLSPDNQSNLGKVILALTPSPEGAERGGVDHCLVINNWKPDGALRPAVTLTDP</sequence>
<comment type="pathway">
    <text evidence="1">Carbohydrate metabolism; hexose metabolism.</text>
</comment>
<dbReference type="CDD" id="cd09019">
    <property type="entry name" value="galactose_mutarotase_like"/>
    <property type="match status" value="1"/>
</dbReference>
<dbReference type="Gene3D" id="2.70.98.10">
    <property type="match status" value="1"/>
</dbReference>